<dbReference type="Proteomes" id="UP000768646">
    <property type="component" value="Unassembled WGS sequence"/>
</dbReference>
<comment type="caution">
    <text evidence="1">The sequence shown here is derived from an EMBL/GenBank/DDBJ whole genome shotgun (WGS) entry which is preliminary data.</text>
</comment>
<protein>
    <submittedName>
        <fullName evidence="1">Uncharacterized protein</fullName>
    </submittedName>
</protein>
<evidence type="ECO:0000313" key="1">
    <source>
        <dbReference type="EMBL" id="KAG4303923.1"/>
    </source>
</evidence>
<accession>A0ACB7CAI7</accession>
<keyword evidence="2" id="KW-1185">Reference proteome</keyword>
<reference evidence="1 2" key="1">
    <citation type="journal article" date="2021" name="Commun. Biol.">
        <title>Genomic insights into the host specific adaptation of the Pneumocystis genus.</title>
        <authorList>
            <person name="Cisse O.H."/>
            <person name="Ma L."/>
            <person name="Dekker J.P."/>
            <person name="Khil P.P."/>
            <person name="Youn J.-H."/>
            <person name="Brenchley J.M."/>
            <person name="Blair R."/>
            <person name="Pahar B."/>
            <person name="Chabe M."/>
            <person name="Van Rompay K.K.A."/>
            <person name="Keesler R."/>
            <person name="Sukura A."/>
            <person name="Hirsch V."/>
            <person name="Kutty G."/>
            <person name="Liu Y."/>
            <person name="Peng L."/>
            <person name="Chen J."/>
            <person name="Song J."/>
            <person name="Weissenbacher-Lang C."/>
            <person name="Xu J."/>
            <person name="Upham N.S."/>
            <person name="Stajich J.E."/>
            <person name="Cuomo C.A."/>
            <person name="Cushion M.T."/>
            <person name="Kovacs J.A."/>
        </authorList>
    </citation>
    <scope>NUCLEOTIDE SEQUENCE [LARGE SCALE GENOMIC DNA]</scope>
    <source>
        <strain evidence="1 2">RABM</strain>
    </source>
</reference>
<dbReference type="EMBL" id="JABTEG010000014">
    <property type="protein sequence ID" value="KAG4303923.1"/>
    <property type="molecule type" value="Genomic_DNA"/>
</dbReference>
<evidence type="ECO:0000313" key="2">
    <source>
        <dbReference type="Proteomes" id="UP000768646"/>
    </source>
</evidence>
<gene>
    <name evidence="1" type="ORF">PORY_002667</name>
</gene>
<sequence>MHEAVLQALYDSVSQEISLVKSSEEKLKSWETVPGFYLILQDIFLNKTIPIDVRWMGIIYLKNGIDRYWRKSAKNSLSFEEKDGIRRRILQGSEEENHLLATQNSIVAARIARLDFPHDWPQLFQELSATIEKSIMHTPDSYMFLHRHLYTLYQIVKNLCSSRLIKSKRNLQQITPELFDFIYKAFKNYTDQWIHMFQTNVLEAETLPFLQISYLCFKILKRLIIYGFEYPYKNENARSFFQSSYTYLKLYVDLCEHKRDIYTFLYSHIILFGKMFLEFSSTQLTSIFLMPNSTELVMVYLNIIERNADMFNEQDTEHVKFMRKVVIQGLHLIKYGVKFLHNSDLLLEFKLENYRQEIEETYKILEKKIFNPDILQKIFEMLITKYMILRPNDLFSWEENPEEWFLAEEKQSWEYDLKTCAECLFTDIFSVYNKILSNPLLSLFQAISNSSDENTFFLKEAVYNAFGISVNFLSDSINFDNIFLNILSKDIQINNQRISKIIYRRILILISQCTFLEFSENTRNNVYAVFQKFLDPFKEQNDIVIRLTAAISLKQCVDGWNFEKENLLPYLKNIFESLLHLINQCELSDSKLKVLQVINTVIEKMEQQILPYVQNIVDSLPLLWEQSEEGHFLKAIIVVTLTKLVKSLREKSEKYHSLIIQLIQYSIGLSLNTHIYLMEDTLELWHILLQETQNPSFQILSLIPLSINCLDYGSDILKKVFCIFESYILLSGNEFMKHHSLLFLSKLSTLLEELRPNASYIIVKVLDLALQATSIHLYADALVSSGFIFNILKSIMTNEEPKSVIIQYFSLISRMSLQDPYIILNFLGAFSSQTEQNVSNNQEITNNFFNIWISIFDDIGNPKYRKLNVMGITALLTTNNSYILANLRRLANIWSETLSEIKENKEGDVLIYWNKHDDENDSDITNSPETIRRQELIKRDPIHTTHLTTYIRQIFFSCIEANHGMEQFKTNYHIDDILNFKKPKMFLSLLDKSVSQSAALNKQLNKTFFVLKNRSIFRLSYQNTVSSLIRNKRTSSISPFYREYSVDANVSKNISLNNEKSETKNVFNSKILKMKNKIACMFFSNAPTKKQKYKSSSDIKREKMTSYILWGLVIIIFGEACYMGRQWSDEEIKQFRSPKEVPSTFIGRLKQRASSLLNYYNEPAFDKLLPDPLPEPYQRRFTLVLDLDDLLIHSEWSREHGWRIAKRPGLDYFLSYLSQYYEIVIFTTQYAATAIPIIQKLDPYRSSLSASLFREATKYINGKLVKDLSYMNRPLDKIIMLDTNPDSYFFHPDNAIFMEPWKGNPDDKELISLIPFLECYIASMEVSDVRPVIASYKGTHIPTEWARREKMLKDNIKKEWEEHNKNSNSWVSFFLNGSMKRSSQVPQLMTDQQRERAQQAYMEYQQYLKENGEKILNQEKQREREQMSAMKTSINSLIFEGIPKPPENI</sequence>
<organism evidence="1 2">
    <name type="scientific">Pneumocystis oryctolagi</name>
    <dbReference type="NCBI Taxonomy" id="42067"/>
    <lineage>
        <taxon>Eukaryota</taxon>
        <taxon>Fungi</taxon>
        <taxon>Dikarya</taxon>
        <taxon>Ascomycota</taxon>
        <taxon>Taphrinomycotina</taxon>
        <taxon>Pneumocystomycetes</taxon>
        <taxon>Pneumocystaceae</taxon>
        <taxon>Pneumocystis</taxon>
    </lineage>
</organism>
<proteinExistence type="predicted"/>
<name>A0ACB7CAI7_9ASCO</name>